<proteinExistence type="predicted"/>
<keyword evidence="2" id="KW-0472">Membrane</keyword>
<keyword evidence="2" id="KW-1133">Transmembrane helix</keyword>
<evidence type="ECO:0000313" key="3">
    <source>
        <dbReference type="EMBL" id="HIZ75545.1"/>
    </source>
</evidence>
<sequence length="367" mass="41072">MGRQLDRIPVPEKLDEVIGESLRQLRREKRKKRMTAAAGLAAAVSVCMAGYVLGRNAVQYGEEEQQTAAGNIEARTDEPEYLFARGGEEDEIPAEHTDSVYLQESEGITLTVSNVYHNGYTMYMTVLMRSEEPFSDSLSRYREGQGYTAELESRGASELEGENSGIPDPDIMTGRFIDDRTFAGTVCTALPDQENGEIPDQFAYEWNISSISMEEDDGSKVTCRGDWNFQVEVEKNTGRTEVTDINGTNRNGEGIGRVVKTADDIYAEILIPEEARSEDYTVAVCDASGALMNEAGEYYRTENRDISTVYIFLCDREEYEKLKSGYRSGENAAGSGSRIFAEILKEHALYSTELHFRSQYLCVYQMA</sequence>
<protein>
    <recommendedName>
        <fullName evidence="5">DUF4179 domain-containing protein</fullName>
    </recommendedName>
</protein>
<reference evidence="3" key="2">
    <citation type="submission" date="2021-04" db="EMBL/GenBank/DDBJ databases">
        <authorList>
            <person name="Gilroy R."/>
        </authorList>
    </citation>
    <scope>NUCLEOTIDE SEQUENCE</scope>
    <source>
        <strain evidence="3">CHK196-3914</strain>
    </source>
</reference>
<dbReference type="AlphaFoldDB" id="A0A9D2K1F7"/>
<feature type="transmembrane region" description="Helical" evidence="2">
    <location>
        <begin position="34"/>
        <end position="53"/>
    </location>
</feature>
<evidence type="ECO:0000313" key="4">
    <source>
        <dbReference type="Proteomes" id="UP000824116"/>
    </source>
</evidence>
<dbReference type="Proteomes" id="UP000824116">
    <property type="component" value="Unassembled WGS sequence"/>
</dbReference>
<evidence type="ECO:0008006" key="5">
    <source>
        <dbReference type="Google" id="ProtNLM"/>
    </source>
</evidence>
<keyword evidence="2" id="KW-0812">Transmembrane</keyword>
<gene>
    <name evidence="3" type="ORF">H9723_09970</name>
</gene>
<comment type="caution">
    <text evidence="3">The sequence shown here is derived from an EMBL/GenBank/DDBJ whole genome shotgun (WGS) entry which is preliminary data.</text>
</comment>
<name>A0A9D2K1F7_9FIRM</name>
<organism evidence="3 4">
    <name type="scientific">Candidatus Mediterraneibacter stercoravium</name>
    <dbReference type="NCBI Taxonomy" id="2838685"/>
    <lineage>
        <taxon>Bacteria</taxon>
        <taxon>Bacillati</taxon>
        <taxon>Bacillota</taxon>
        <taxon>Clostridia</taxon>
        <taxon>Lachnospirales</taxon>
        <taxon>Lachnospiraceae</taxon>
        <taxon>Mediterraneibacter</taxon>
    </lineage>
</organism>
<accession>A0A9D2K1F7</accession>
<dbReference type="Gene3D" id="2.60.40.1630">
    <property type="entry name" value="bacillus anthracis domain"/>
    <property type="match status" value="1"/>
</dbReference>
<feature type="region of interest" description="Disordered" evidence="1">
    <location>
        <begin position="151"/>
        <end position="170"/>
    </location>
</feature>
<evidence type="ECO:0000256" key="2">
    <source>
        <dbReference type="SAM" id="Phobius"/>
    </source>
</evidence>
<dbReference type="EMBL" id="DXAY01000234">
    <property type="protein sequence ID" value="HIZ75545.1"/>
    <property type="molecule type" value="Genomic_DNA"/>
</dbReference>
<evidence type="ECO:0000256" key="1">
    <source>
        <dbReference type="SAM" id="MobiDB-lite"/>
    </source>
</evidence>
<reference evidence="3" key="1">
    <citation type="journal article" date="2021" name="PeerJ">
        <title>Extensive microbial diversity within the chicken gut microbiome revealed by metagenomics and culture.</title>
        <authorList>
            <person name="Gilroy R."/>
            <person name="Ravi A."/>
            <person name="Getino M."/>
            <person name="Pursley I."/>
            <person name="Horton D.L."/>
            <person name="Alikhan N.F."/>
            <person name="Baker D."/>
            <person name="Gharbi K."/>
            <person name="Hall N."/>
            <person name="Watson M."/>
            <person name="Adriaenssens E.M."/>
            <person name="Foster-Nyarko E."/>
            <person name="Jarju S."/>
            <person name="Secka A."/>
            <person name="Antonio M."/>
            <person name="Oren A."/>
            <person name="Chaudhuri R.R."/>
            <person name="La Ragione R."/>
            <person name="Hildebrand F."/>
            <person name="Pallen M.J."/>
        </authorList>
    </citation>
    <scope>NUCLEOTIDE SEQUENCE</scope>
    <source>
        <strain evidence="3">CHK196-3914</strain>
    </source>
</reference>